<keyword evidence="3" id="KW-1185">Reference proteome</keyword>
<sequence length="56" mass="6410">VEVDAKYIKGMLNEPDLQPNATINRWIQGVLLFDFTLIHVPAERHKGPDALSRREP</sequence>
<dbReference type="Proteomes" id="UP000218811">
    <property type="component" value="Unassembled WGS sequence"/>
</dbReference>
<evidence type="ECO:0008006" key="4">
    <source>
        <dbReference type="Google" id="ProtNLM"/>
    </source>
</evidence>
<name>A0A2H3JKP7_WOLCO</name>
<dbReference type="AlphaFoldDB" id="A0A2H3JKP7"/>
<feature type="non-terminal residue" evidence="1">
    <location>
        <position position="56"/>
    </location>
</feature>
<feature type="non-terminal residue" evidence="1">
    <location>
        <position position="1"/>
    </location>
</feature>
<evidence type="ECO:0000313" key="3">
    <source>
        <dbReference type="Proteomes" id="UP000218811"/>
    </source>
</evidence>
<dbReference type="OrthoDB" id="3037028at2759"/>
<evidence type="ECO:0000313" key="2">
    <source>
        <dbReference type="EMBL" id="PCH41819.1"/>
    </source>
</evidence>
<evidence type="ECO:0000313" key="1">
    <source>
        <dbReference type="EMBL" id="PCH37224.1"/>
    </source>
</evidence>
<reference evidence="1 3" key="1">
    <citation type="journal article" date="2012" name="Science">
        <title>The Paleozoic origin of enzymatic lignin decomposition reconstructed from 31 fungal genomes.</title>
        <authorList>
            <person name="Floudas D."/>
            <person name="Binder M."/>
            <person name="Riley R."/>
            <person name="Barry K."/>
            <person name="Blanchette R.A."/>
            <person name="Henrissat B."/>
            <person name="Martinez A.T."/>
            <person name="Otillar R."/>
            <person name="Spatafora J.W."/>
            <person name="Yadav J.S."/>
            <person name="Aerts A."/>
            <person name="Benoit I."/>
            <person name="Boyd A."/>
            <person name="Carlson A."/>
            <person name="Copeland A."/>
            <person name="Coutinho P.M."/>
            <person name="de Vries R.P."/>
            <person name="Ferreira P."/>
            <person name="Findley K."/>
            <person name="Foster B."/>
            <person name="Gaskell J."/>
            <person name="Glotzer D."/>
            <person name="Gorecki P."/>
            <person name="Heitman J."/>
            <person name="Hesse C."/>
            <person name="Hori C."/>
            <person name="Igarashi K."/>
            <person name="Jurgens J.A."/>
            <person name="Kallen N."/>
            <person name="Kersten P."/>
            <person name="Kohler A."/>
            <person name="Kuees U."/>
            <person name="Kumar T.K.A."/>
            <person name="Kuo A."/>
            <person name="LaButti K."/>
            <person name="Larrondo L.F."/>
            <person name="Lindquist E."/>
            <person name="Ling A."/>
            <person name="Lombard V."/>
            <person name="Lucas S."/>
            <person name="Lundell T."/>
            <person name="Martin R."/>
            <person name="McLaughlin D.J."/>
            <person name="Morgenstern I."/>
            <person name="Morin E."/>
            <person name="Murat C."/>
            <person name="Nagy L.G."/>
            <person name="Nolan M."/>
            <person name="Ohm R.A."/>
            <person name="Patyshakuliyeva A."/>
            <person name="Rokas A."/>
            <person name="Ruiz-Duenas F.J."/>
            <person name="Sabat G."/>
            <person name="Salamov A."/>
            <person name="Samejima M."/>
            <person name="Schmutz J."/>
            <person name="Slot J.C."/>
            <person name="St John F."/>
            <person name="Stenlid J."/>
            <person name="Sun H."/>
            <person name="Sun S."/>
            <person name="Syed K."/>
            <person name="Tsang A."/>
            <person name="Wiebenga A."/>
            <person name="Young D."/>
            <person name="Pisabarro A."/>
            <person name="Eastwood D.C."/>
            <person name="Martin F."/>
            <person name="Cullen D."/>
            <person name="Grigoriev I.V."/>
            <person name="Hibbett D.S."/>
        </authorList>
    </citation>
    <scope>NUCLEOTIDE SEQUENCE [LARGE SCALE GENOMIC DNA]</scope>
    <source>
        <strain evidence="1 3">MD-104</strain>
    </source>
</reference>
<organism evidence="1 3">
    <name type="scientific">Wolfiporia cocos (strain MD-104)</name>
    <name type="common">Brown rot fungus</name>
    <dbReference type="NCBI Taxonomy" id="742152"/>
    <lineage>
        <taxon>Eukaryota</taxon>
        <taxon>Fungi</taxon>
        <taxon>Dikarya</taxon>
        <taxon>Basidiomycota</taxon>
        <taxon>Agaricomycotina</taxon>
        <taxon>Agaricomycetes</taxon>
        <taxon>Polyporales</taxon>
        <taxon>Phaeolaceae</taxon>
        <taxon>Wolfiporia</taxon>
    </lineage>
</organism>
<protein>
    <recommendedName>
        <fullName evidence="4">Reverse transcriptase RNase H-like domain-containing protein</fullName>
    </recommendedName>
</protein>
<dbReference type="EMBL" id="KB467915">
    <property type="protein sequence ID" value="PCH37224.1"/>
    <property type="molecule type" value="Genomic_DNA"/>
</dbReference>
<gene>
    <name evidence="1" type="ORF">WOLCODRAFT_45587</name>
    <name evidence="2" type="ORF">WOLCODRAFT_49880</name>
</gene>
<dbReference type="OMA" id="NAVINRW"/>
<accession>A0A2H3JKP7</accession>
<dbReference type="EMBL" id="KB468113">
    <property type="protein sequence ID" value="PCH41819.1"/>
    <property type="molecule type" value="Genomic_DNA"/>
</dbReference>
<proteinExistence type="predicted"/>